<organism evidence="1 2">
    <name type="scientific">Methylocella tundrae</name>
    <dbReference type="NCBI Taxonomy" id="227605"/>
    <lineage>
        <taxon>Bacteria</taxon>
        <taxon>Pseudomonadati</taxon>
        <taxon>Pseudomonadota</taxon>
        <taxon>Alphaproteobacteria</taxon>
        <taxon>Hyphomicrobiales</taxon>
        <taxon>Beijerinckiaceae</taxon>
        <taxon>Methylocella</taxon>
    </lineage>
</organism>
<evidence type="ECO:0000313" key="1">
    <source>
        <dbReference type="EMBL" id="VFU09130.1"/>
    </source>
</evidence>
<dbReference type="Proteomes" id="UP000294360">
    <property type="component" value="Chromosome"/>
</dbReference>
<name>A0A4U8Z1G3_METTU</name>
<dbReference type="GO" id="GO:0003677">
    <property type="term" value="F:DNA binding"/>
    <property type="evidence" value="ECO:0007669"/>
    <property type="project" value="InterPro"/>
</dbReference>
<accession>A0A4U8Z1G3</accession>
<protein>
    <submittedName>
        <fullName evidence="1">Growth inhibitor PemK</fullName>
    </submittedName>
</protein>
<dbReference type="Pfam" id="PF02452">
    <property type="entry name" value="PemK_toxin"/>
    <property type="match status" value="1"/>
</dbReference>
<dbReference type="InterPro" id="IPR003477">
    <property type="entry name" value="PemK-like"/>
</dbReference>
<proteinExistence type="predicted"/>
<dbReference type="KEGG" id="mtun:MTUNDRAET4_2237"/>
<dbReference type="RefSeq" id="WP_134489356.1">
    <property type="nucleotide sequence ID" value="NZ_CP139089.1"/>
</dbReference>
<dbReference type="SUPFAM" id="SSF50118">
    <property type="entry name" value="Cell growth inhibitor/plasmid maintenance toxic component"/>
    <property type="match status" value="1"/>
</dbReference>
<reference evidence="1 2" key="1">
    <citation type="submission" date="2019-03" db="EMBL/GenBank/DDBJ databases">
        <authorList>
            <person name="Kox A.R. M."/>
        </authorList>
    </citation>
    <scope>NUCLEOTIDE SEQUENCE [LARGE SCALE GENOMIC DNA]</scope>
    <source>
        <strain evidence="1">MTUNDRAET4 annotated genome</strain>
    </source>
</reference>
<gene>
    <name evidence="1" type="ORF">MTUNDRAET4_2237</name>
</gene>
<dbReference type="InterPro" id="IPR011067">
    <property type="entry name" value="Plasmid_toxin/cell-grow_inhib"/>
</dbReference>
<dbReference type="AlphaFoldDB" id="A0A4U8Z1G3"/>
<sequence>MKRGQFVVVATSGDYGKPRPALVMQSDLFAELPSAIICPLTTTLRDDADLFRLEVSPSPRNGLREISQIAIDKLTVVPIAKIGDVIGQADDALLLRVNRALALFLGIV</sequence>
<evidence type="ECO:0000313" key="2">
    <source>
        <dbReference type="Proteomes" id="UP000294360"/>
    </source>
</evidence>
<dbReference type="Gene3D" id="2.30.30.110">
    <property type="match status" value="1"/>
</dbReference>
<dbReference type="OrthoDB" id="3196747at2"/>
<dbReference type="EMBL" id="LR536450">
    <property type="protein sequence ID" value="VFU09130.1"/>
    <property type="molecule type" value="Genomic_DNA"/>
</dbReference>